<dbReference type="EMBL" id="JAWRVE010000272">
    <property type="protein sequence ID" value="KAL1846315.1"/>
    <property type="molecule type" value="Genomic_DNA"/>
</dbReference>
<comment type="caution">
    <text evidence="3">The sequence shown here is derived from an EMBL/GenBank/DDBJ whole genome shotgun (WGS) entry which is preliminary data.</text>
</comment>
<evidence type="ECO:0000256" key="1">
    <source>
        <dbReference type="ARBA" id="ARBA00009005"/>
    </source>
</evidence>
<sequence length="722" mass="80913">MSHRKNKRRQKWAVLIGIEHYEPTRRPAPNLKPRQDDSGNEIRYRNLHGCVNDVLAVEKYLVDTIKIKAAKIKRLIAPTPGRSYISELPKDYLEPTYANIIDALKVPDGARKGDLMYIHFSGHGGRATTIFDSSLKNSDFDEALVPVDIVSGGDYLRDLELGMLLQELEDAGLIVTVVLDCCHSGGAVRGDDNPQLGSPRGIEGVYKSEATRDQPSHFDRIQSFGKYVESRRRYNTRGVVVLAACLESQLAREKLDGRHSYGLLTHCLLDTLKNIDRPRRISTQTLYQRIRASVQASNKYQTPYLVGSEGRFFFTKTLGSTIYPLSVVSISIDISRSMHDRFIRLEGGKLHAVKLQSRYAILPYGFKFGKGHRERDVLAQVRVLSVTDGEAKSQVVSMDDARWNQIIIGCPAILQELPACEKFTVAFVNHGDDRSIVDTVEEAWKEHEGNKTWLSLCSRDTRDASFIVSLDGNKNLKIHDARGSFNTTPWDDFEPLPYTNMPELLRQLEHIARFTVIKELGRLPSFSSPRLVSVTVRNAAPGKPGHYYGQTIPPGHLTKLEDGACEHAYEVEAETGFNITVKNESQRSLGCVILDCGSDFSVERVYPVDRKFQILEVGQEITTTLAMAISPLQLKSAKAGEAVIDTLKVMVCHPEMIMDSLQLPGLFEAPDRAGQISSLDGLRTLLQELDTARPAFVVRDRTTEFDNWEAIDIKMSVRPSEN</sequence>
<dbReference type="PANTHER" id="PTHR48104">
    <property type="entry name" value="METACASPASE-4"/>
    <property type="match status" value="1"/>
</dbReference>
<protein>
    <recommendedName>
        <fullName evidence="2">Peptidase C14 caspase domain-containing protein</fullName>
    </recommendedName>
</protein>
<gene>
    <name evidence="3" type="ORF">Daus18300_014298</name>
</gene>
<name>A0ABR3VVS9_9PEZI</name>
<keyword evidence="4" id="KW-1185">Reference proteome</keyword>
<dbReference type="InterPro" id="IPR011600">
    <property type="entry name" value="Pept_C14_caspase"/>
</dbReference>
<evidence type="ECO:0000313" key="3">
    <source>
        <dbReference type="EMBL" id="KAL1846315.1"/>
    </source>
</evidence>
<comment type="similarity">
    <text evidence="1">Belongs to the peptidase C14B family.</text>
</comment>
<proteinExistence type="inferred from homology"/>
<dbReference type="Proteomes" id="UP001583177">
    <property type="component" value="Unassembled WGS sequence"/>
</dbReference>
<dbReference type="Gene3D" id="3.40.50.1460">
    <property type="match status" value="1"/>
</dbReference>
<accession>A0ABR3VVS9</accession>
<dbReference type="InterPro" id="IPR050452">
    <property type="entry name" value="Metacaspase"/>
</dbReference>
<organism evidence="3 4">
    <name type="scientific">Diaporthe australafricana</name>
    <dbReference type="NCBI Taxonomy" id="127596"/>
    <lineage>
        <taxon>Eukaryota</taxon>
        <taxon>Fungi</taxon>
        <taxon>Dikarya</taxon>
        <taxon>Ascomycota</taxon>
        <taxon>Pezizomycotina</taxon>
        <taxon>Sordariomycetes</taxon>
        <taxon>Sordariomycetidae</taxon>
        <taxon>Diaporthales</taxon>
        <taxon>Diaporthaceae</taxon>
        <taxon>Diaporthe</taxon>
    </lineage>
</organism>
<evidence type="ECO:0000313" key="4">
    <source>
        <dbReference type="Proteomes" id="UP001583177"/>
    </source>
</evidence>
<reference evidence="3 4" key="1">
    <citation type="journal article" date="2024" name="IMA Fungus">
        <title>IMA Genome - F19 : A genome assembly and annotation guide to empower mycologists, including annotated draft genome sequences of Ceratocystis pirilliformis, Diaporthe australafricana, Fusarium ophioides, Paecilomyces lecythidis, and Sporothrix stenoceras.</title>
        <authorList>
            <person name="Aylward J."/>
            <person name="Wilson A.M."/>
            <person name="Visagie C.M."/>
            <person name="Spraker J."/>
            <person name="Barnes I."/>
            <person name="Buitendag C."/>
            <person name="Ceriani C."/>
            <person name="Del Mar Angel L."/>
            <person name="du Plessis D."/>
            <person name="Fuchs T."/>
            <person name="Gasser K."/>
            <person name="Kramer D."/>
            <person name="Li W."/>
            <person name="Munsamy K."/>
            <person name="Piso A."/>
            <person name="Price J.L."/>
            <person name="Sonnekus B."/>
            <person name="Thomas C."/>
            <person name="van der Nest A."/>
            <person name="van Dijk A."/>
            <person name="van Heerden A."/>
            <person name="van Vuuren N."/>
            <person name="Yilmaz N."/>
            <person name="Duong T.A."/>
            <person name="van der Merwe N.A."/>
            <person name="Wingfield M.J."/>
            <person name="Wingfield B.D."/>
        </authorList>
    </citation>
    <scope>NUCLEOTIDE SEQUENCE [LARGE SCALE GENOMIC DNA]</scope>
    <source>
        <strain evidence="3 4">CMW 18300</strain>
    </source>
</reference>
<evidence type="ECO:0000259" key="2">
    <source>
        <dbReference type="Pfam" id="PF00656"/>
    </source>
</evidence>
<feature type="domain" description="Peptidase C14 caspase" evidence="2">
    <location>
        <begin position="11"/>
        <end position="307"/>
    </location>
</feature>
<dbReference type="PANTHER" id="PTHR48104:SF30">
    <property type="entry name" value="METACASPASE-1"/>
    <property type="match status" value="1"/>
</dbReference>
<dbReference type="Pfam" id="PF00656">
    <property type="entry name" value="Peptidase_C14"/>
    <property type="match status" value="1"/>
</dbReference>